<dbReference type="AlphaFoldDB" id="A0A6A4GAP4"/>
<name>A0A6A4GAP4_9AGAR</name>
<dbReference type="Proteomes" id="UP000799118">
    <property type="component" value="Unassembled WGS sequence"/>
</dbReference>
<gene>
    <name evidence="2" type="ORF">BT96DRAFT_232645</name>
</gene>
<evidence type="ECO:0000313" key="3">
    <source>
        <dbReference type="Proteomes" id="UP000799118"/>
    </source>
</evidence>
<feature type="region of interest" description="Disordered" evidence="1">
    <location>
        <begin position="236"/>
        <end position="326"/>
    </location>
</feature>
<feature type="compositionally biased region" description="Polar residues" evidence="1">
    <location>
        <begin position="287"/>
        <end position="302"/>
    </location>
</feature>
<reference evidence="2" key="1">
    <citation type="journal article" date="2019" name="Environ. Microbiol.">
        <title>Fungal ecological strategies reflected in gene transcription - a case study of two litter decomposers.</title>
        <authorList>
            <person name="Barbi F."/>
            <person name="Kohler A."/>
            <person name="Barry K."/>
            <person name="Baskaran P."/>
            <person name="Daum C."/>
            <person name="Fauchery L."/>
            <person name="Ihrmark K."/>
            <person name="Kuo A."/>
            <person name="LaButti K."/>
            <person name="Lipzen A."/>
            <person name="Morin E."/>
            <person name="Grigoriev I.V."/>
            <person name="Henrissat B."/>
            <person name="Lindahl B."/>
            <person name="Martin F."/>
        </authorList>
    </citation>
    <scope>NUCLEOTIDE SEQUENCE</scope>
    <source>
        <strain evidence="2">JB14</strain>
    </source>
</reference>
<feature type="compositionally biased region" description="Basic and acidic residues" evidence="1">
    <location>
        <begin position="151"/>
        <end position="179"/>
    </location>
</feature>
<dbReference type="EMBL" id="ML771364">
    <property type="protein sequence ID" value="KAE9382544.1"/>
    <property type="molecule type" value="Genomic_DNA"/>
</dbReference>
<feature type="region of interest" description="Disordered" evidence="1">
    <location>
        <begin position="151"/>
        <end position="186"/>
    </location>
</feature>
<proteinExistence type="predicted"/>
<accession>A0A6A4GAP4</accession>
<sequence>MHVRHNSRHSKTPSFTLNEIGFAQRSSHSLPAQPEAGPSSVMHVRHNSQHSETPSFTLNEIGLQHQLTEWKRRALVAEGNLLIEQAEREAATVHAVLAGREASVLKHQLNAKARKKTDASKRFSTSARIVTSAEGKEQAIVEAEKREAKKSALEEKQKKKKDTERGDILRRAEQEREEVPFSGSIKSKSKADLQDILFALGLDIEGNVATLRVRIDAHFNAETALKELPRYIGLFSKPTRKRKRASDDHGENMQQSTSQHRSPSPMRSQQLSPAQPRPRPRPRPRPFSNQNTPPRSTHTFADTSPRPFGPSSARHFNAQSPSPRRFDAASDPFLAFITLPHPSPTHVCFQNGLGHVAPQSPSNPHYSPPFPNYT</sequence>
<feature type="region of interest" description="Disordered" evidence="1">
    <location>
        <begin position="26"/>
        <end position="53"/>
    </location>
</feature>
<feature type="compositionally biased region" description="Polar residues" evidence="1">
    <location>
        <begin position="252"/>
        <end position="273"/>
    </location>
</feature>
<protein>
    <submittedName>
        <fullName evidence="2">Uncharacterized protein</fullName>
    </submittedName>
</protein>
<keyword evidence="3" id="KW-1185">Reference proteome</keyword>
<evidence type="ECO:0000313" key="2">
    <source>
        <dbReference type="EMBL" id="KAE9382544.1"/>
    </source>
</evidence>
<dbReference type="OrthoDB" id="3003120at2759"/>
<evidence type="ECO:0000256" key="1">
    <source>
        <dbReference type="SAM" id="MobiDB-lite"/>
    </source>
</evidence>
<organism evidence="2 3">
    <name type="scientific">Gymnopus androsaceus JB14</name>
    <dbReference type="NCBI Taxonomy" id="1447944"/>
    <lineage>
        <taxon>Eukaryota</taxon>
        <taxon>Fungi</taxon>
        <taxon>Dikarya</taxon>
        <taxon>Basidiomycota</taxon>
        <taxon>Agaricomycotina</taxon>
        <taxon>Agaricomycetes</taxon>
        <taxon>Agaricomycetidae</taxon>
        <taxon>Agaricales</taxon>
        <taxon>Marasmiineae</taxon>
        <taxon>Omphalotaceae</taxon>
        <taxon>Gymnopus</taxon>
    </lineage>
</organism>